<dbReference type="EMBL" id="BAAAWD010000021">
    <property type="protein sequence ID" value="GAA3033932.1"/>
    <property type="molecule type" value="Genomic_DNA"/>
</dbReference>
<dbReference type="InterPro" id="IPR022695">
    <property type="entry name" value="Histidinol_DH_monofunct"/>
</dbReference>
<feature type="active site" description="Proton acceptor" evidence="12">
    <location>
        <position position="328"/>
    </location>
</feature>
<evidence type="ECO:0000313" key="15">
    <source>
        <dbReference type="EMBL" id="GAA3033932.1"/>
    </source>
</evidence>
<evidence type="ECO:0000256" key="6">
    <source>
        <dbReference type="ARBA" id="ARBA00022723"/>
    </source>
</evidence>
<evidence type="ECO:0000313" key="16">
    <source>
        <dbReference type="Proteomes" id="UP001499930"/>
    </source>
</evidence>
<dbReference type="InterPro" id="IPR016161">
    <property type="entry name" value="Ald_DH/histidinol_DH"/>
</dbReference>
<comment type="pathway">
    <text evidence="2 12">Amino-acid biosynthesis; L-histidine biosynthesis; L-histidine from 5-phospho-alpha-D-ribose 1-diphosphate: step 9/9.</text>
</comment>
<feature type="binding site" evidence="12">
    <location>
        <position position="362"/>
    </location>
    <ligand>
        <name>substrate</name>
    </ligand>
</feature>
<keyword evidence="16" id="KW-1185">Reference proteome</keyword>
<dbReference type="PROSITE" id="PS00611">
    <property type="entry name" value="HISOL_DEHYDROGENASE"/>
    <property type="match status" value="1"/>
</dbReference>
<feature type="binding site" evidence="12">
    <location>
        <position position="259"/>
    </location>
    <ligand>
        <name>Zn(2+)</name>
        <dbReference type="ChEBI" id="CHEBI:29105"/>
    </ligand>
</feature>
<dbReference type="PRINTS" id="PR00083">
    <property type="entry name" value="HOLDHDRGNASE"/>
</dbReference>
<comment type="catalytic activity">
    <reaction evidence="11 12">
        <text>L-histidinol + 2 NAD(+) + H2O = L-histidine + 2 NADH + 3 H(+)</text>
        <dbReference type="Rhea" id="RHEA:20641"/>
        <dbReference type="ChEBI" id="CHEBI:15377"/>
        <dbReference type="ChEBI" id="CHEBI:15378"/>
        <dbReference type="ChEBI" id="CHEBI:57540"/>
        <dbReference type="ChEBI" id="CHEBI:57595"/>
        <dbReference type="ChEBI" id="CHEBI:57699"/>
        <dbReference type="ChEBI" id="CHEBI:57945"/>
        <dbReference type="EC" id="1.1.1.23"/>
    </reaction>
</comment>
<dbReference type="HAMAP" id="MF_01024">
    <property type="entry name" value="HisD"/>
    <property type="match status" value="1"/>
</dbReference>
<comment type="caution">
    <text evidence="12">Lacks conserved residue(s) required for the propagation of feature annotation.</text>
</comment>
<dbReference type="Gene3D" id="1.20.5.1300">
    <property type="match status" value="1"/>
</dbReference>
<dbReference type="NCBIfam" id="TIGR00069">
    <property type="entry name" value="hisD"/>
    <property type="match status" value="1"/>
</dbReference>
<keyword evidence="9 12" id="KW-0520">NAD</keyword>
<dbReference type="PIRSF" id="PIRSF000099">
    <property type="entry name" value="Histidinol_dh"/>
    <property type="match status" value="1"/>
</dbReference>
<comment type="caution">
    <text evidence="15">The sequence shown here is derived from an EMBL/GenBank/DDBJ whole genome shotgun (WGS) entry which is preliminary data.</text>
</comment>
<comment type="function">
    <text evidence="1 12">Catalyzes the sequential NAD-dependent oxidations of L-histidinol to L-histidinaldehyde and then to L-histidine.</text>
</comment>
<feature type="binding site" evidence="12">
    <location>
        <position position="329"/>
    </location>
    <ligand>
        <name>substrate</name>
    </ligand>
</feature>
<feature type="binding site" evidence="12">
    <location>
        <position position="262"/>
    </location>
    <ligand>
        <name>Zn(2+)</name>
        <dbReference type="ChEBI" id="CHEBI:29105"/>
    </ligand>
</feature>
<keyword evidence="10 12" id="KW-0368">Histidine biosynthesis</keyword>
<dbReference type="PANTHER" id="PTHR21256:SF2">
    <property type="entry name" value="HISTIDINE BIOSYNTHESIS TRIFUNCTIONAL PROTEIN"/>
    <property type="match status" value="1"/>
</dbReference>
<evidence type="ECO:0000256" key="11">
    <source>
        <dbReference type="ARBA" id="ARBA00049489"/>
    </source>
</evidence>
<evidence type="ECO:0000256" key="10">
    <source>
        <dbReference type="ARBA" id="ARBA00023102"/>
    </source>
</evidence>
<name>A0ABP6L6F2_9ACTN</name>
<evidence type="ECO:0000256" key="14">
    <source>
        <dbReference type="RuleBase" id="RU004175"/>
    </source>
</evidence>
<evidence type="ECO:0000256" key="1">
    <source>
        <dbReference type="ARBA" id="ARBA00003850"/>
    </source>
</evidence>
<dbReference type="EC" id="1.1.1.23" evidence="4 12"/>
<dbReference type="SUPFAM" id="SSF53720">
    <property type="entry name" value="ALDH-like"/>
    <property type="match status" value="1"/>
</dbReference>
<dbReference type="PANTHER" id="PTHR21256">
    <property type="entry name" value="HISTIDINOL DEHYDROGENASE HDH"/>
    <property type="match status" value="1"/>
</dbReference>
<feature type="binding site" evidence="12">
    <location>
        <position position="259"/>
    </location>
    <ligand>
        <name>substrate</name>
    </ligand>
</feature>
<gene>
    <name evidence="12 15" type="primary">hisD</name>
    <name evidence="15" type="ORF">GCM10017559_71770</name>
</gene>
<feature type="binding site" evidence="12">
    <location>
        <position position="362"/>
    </location>
    <ligand>
        <name>Zn(2+)</name>
        <dbReference type="ChEBI" id="CHEBI:29105"/>
    </ligand>
</feature>
<dbReference type="InterPro" id="IPR012131">
    <property type="entry name" value="Hstdl_DH"/>
</dbReference>
<sequence>MISRTDLRGALPEDLRDVLPRADLDVEAALEKVRPICEDVRHRGVAALRELTARFEGVELESTRVPAEVITEALAKLDPRVRAALEESIRRTRLVHRDQARADVTTQVVPGGTVTERWIPVDRVGLYVPGGRAVYPSSVIMNVVPAQEAGVASLAVSSPAQREFGGWPHPSILAACALLGVDEVYAVGGAQAVAMFAYGTEECRPVAMVTGPGSIWVAAAKRLLKGRIGIDSEAGPTEIAILADATADPVHVAADLISQAEHDTIAAAVLVTDSEELAGAVERELPRQVAATKHAERITEALAGRQSGILLVDDMEAGLRVVDAYAAEHLEIQAAGAAELAARVRNAGAIFVGSYAPVSLGDYMAGSNHVLPTGGCACHSSGLSVQTFLRGVHVVDYSREALAEAAAHVCVLADTEDLPAHGAAIRARFDGEVPS</sequence>
<evidence type="ECO:0000256" key="8">
    <source>
        <dbReference type="ARBA" id="ARBA00023002"/>
    </source>
</evidence>
<evidence type="ECO:0000256" key="3">
    <source>
        <dbReference type="ARBA" id="ARBA00010178"/>
    </source>
</evidence>
<feature type="binding site" evidence="12">
    <location>
        <position position="421"/>
    </location>
    <ligand>
        <name>substrate</name>
    </ligand>
</feature>
<keyword evidence="8 12" id="KW-0560">Oxidoreductase</keyword>
<evidence type="ECO:0000256" key="4">
    <source>
        <dbReference type="ARBA" id="ARBA00012965"/>
    </source>
</evidence>
<evidence type="ECO:0000256" key="5">
    <source>
        <dbReference type="ARBA" id="ARBA00016531"/>
    </source>
</evidence>
<organism evidence="15 16">
    <name type="scientific">Streptosporangium longisporum</name>
    <dbReference type="NCBI Taxonomy" id="46187"/>
    <lineage>
        <taxon>Bacteria</taxon>
        <taxon>Bacillati</taxon>
        <taxon>Actinomycetota</taxon>
        <taxon>Actinomycetes</taxon>
        <taxon>Streptosporangiales</taxon>
        <taxon>Streptosporangiaceae</taxon>
        <taxon>Streptosporangium</taxon>
    </lineage>
</organism>
<dbReference type="InterPro" id="IPR001692">
    <property type="entry name" value="Histidinol_DH_CS"/>
</dbReference>
<comment type="similarity">
    <text evidence="3 12 13 14">Belongs to the histidinol dehydrogenase family.</text>
</comment>
<evidence type="ECO:0000256" key="7">
    <source>
        <dbReference type="ARBA" id="ARBA00022833"/>
    </source>
</evidence>
<dbReference type="CDD" id="cd06572">
    <property type="entry name" value="Histidinol_dh"/>
    <property type="match status" value="1"/>
</dbReference>
<evidence type="ECO:0000256" key="12">
    <source>
        <dbReference type="HAMAP-Rule" id="MF_01024"/>
    </source>
</evidence>
<dbReference type="Gene3D" id="3.40.50.1980">
    <property type="entry name" value="Nitrogenase molybdenum iron protein domain"/>
    <property type="match status" value="2"/>
</dbReference>
<keyword evidence="7 12" id="KW-0862">Zinc</keyword>
<proteinExistence type="inferred from homology"/>
<evidence type="ECO:0000256" key="2">
    <source>
        <dbReference type="ARBA" id="ARBA00004940"/>
    </source>
</evidence>
<reference evidence="16" key="1">
    <citation type="journal article" date="2019" name="Int. J. Syst. Evol. Microbiol.">
        <title>The Global Catalogue of Microorganisms (GCM) 10K type strain sequencing project: providing services to taxonomists for standard genome sequencing and annotation.</title>
        <authorList>
            <consortium name="The Broad Institute Genomics Platform"/>
            <consortium name="The Broad Institute Genome Sequencing Center for Infectious Disease"/>
            <person name="Wu L."/>
            <person name="Ma J."/>
        </authorList>
    </citation>
    <scope>NUCLEOTIDE SEQUENCE [LARGE SCALE GENOMIC DNA]</scope>
    <source>
        <strain evidence="16">JCM 3106</strain>
    </source>
</reference>
<keyword evidence="12" id="KW-0028">Amino-acid biosynthesis</keyword>
<comment type="cofactor">
    <cofactor evidence="12">
        <name>Zn(2+)</name>
        <dbReference type="ChEBI" id="CHEBI:29105"/>
    </cofactor>
    <text evidence="12">Binds 1 zinc ion per subunit.</text>
</comment>
<feature type="binding site" evidence="12">
    <location>
        <position position="416"/>
    </location>
    <ligand>
        <name>substrate</name>
    </ligand>
</feature>
<feature type="binding site" evidence="12">
    <location>
        <position position="262"/>
    </location>
    <ligand>
        <name>substrate</name>
    </ligand>
</feature>
<dbReference type="Pfam" id="PF00815">
    <property type="entry name" value="Histidinol_dh"/>
    <property type="match status" value="1"/>
</dbReference>
<protein>
    <recommendedName>
        <fullName evidence="5 12">Histidinol dehydrogenase</fullName>
        <shortName evidence="12">HDH</shortName>
        <ecNumber evidence="4 12">1.1.1.23</ecNumber>
    </recommendedName>
</protein>
<dbReference type="RefSeq" id="WP_344904685.1">
    <property type="nucleotide sequence ID" value="NZ_BAAAWD010000021.1"/>
</dbReference>
<evidence type="ECO:0000256" key="13">
    <source>
        <dbReference type="PIRNR" id="PIRNR000099"/>
    </source>
</evidence>
<keyword evidence="6 12" id="KW-0479">Metal-binding</keyword>
<accession>A0ABP6L6F2</accession>
<dbReference type="Proteomes" id="UP001499930">
    <property type="component" value="Unassembled WGS sequence"/>
</dbReference>
<feature type="binding site" evidence="12">
    <location>
        <position position="421"/>
    </location>
    <ligand>
        <name>Zn(2+)</name>
        <dbReference type="ChEBI" id="CHEBI:29105"/>
    </ligand>
</feature>
<evidence type="ECO:0000256" key="9">
    <source>
        <dbReference type="ARBA" id="ARBA00023027"/>
    </source>
</evidence>
<feature type="active site" description="Proton acceptor" evidence="12">
    <location>
        <position position="329"/>
    </location>
</feature>
<feature type="binding site" evidence="12">
    <location>
        <position position="237"/>
    </location>
    <ligand>
        <name>substrate</name>
    </ligand>
</feature>